<dbReference type="Proteomes" id="UP000266723">
    <property type="component" value="Unassembled WGS sequence"/>
</dbReference>
<name>A0ABQ7C7W0_BRACR</name>
<evidence type="ECO:0000313" key="3">
    <source>
        <dbReference type="Proteomes" id="UP000266723"/>
    </source>
</evidence>
<keyword evidence="3" id="KW-1185">Reference proteome</keyword>
<feature type="region of interest" description="Disordered" evidence="1">
    <location>
        <begin position="50"/>
        <end position="156"/>
    </location>
</feature>
<reference evidence="2 3" key="1">
    <citation type="journal article" date="2020" name="BMC Genomics">
        <title>Intraspecific diversification of the crop wild relative Brassica cretica Lam. using demographic model selection.</title>
        <authorList>
            <person name="Kioukis A."/>
            <person name="Michalopoulou V.A."/>
            <person name="Briers L."/>
            <person name="Pirintsos S."/>
            <person name="Studholme D.J."/>
            <person name="Pavlidis P."/>
            <person name="Sarris P.F."/>
        </authorList>
    </citation>
    <scope>NUCLEOTIDE SEQUENCE [LARGE SCALE GENOMIC DNA]</scope>
    <source>
        <strain evidence="3">cv. PFS-1207/04</strain>
    </source>
</reference>
<sequence>MALFHGDLGFNAEKPCSSSVFLLPVDDYLNTTKESLLMKMAWEMMNPEYKKGMQKKPTAVKKKDPISKTAAPPSKKTSATTNLSNAESEKKKQSSEEECLLEPEGSEENAPEEDKPVWNKDYSIEEAYRGEDEFYGGADLEYENQDEAEYNEDIIR</sequence>
<proteinExistence type="predicted"/>
<evidence type="ECO:0000256" key="1">
    <source>
        <dbReference type="SAM" id="MobiDB-lite"/>
    </source>
</evidence>
<protein>
    <recommendedName>
        <fullName evidence="4">Brf1 TBP-binding domain-containing protein</fullName>
    </recommendedName>
</protein>
<feature type="compositionally biased region" description="Basic and acidic residues" evidence="1">
    <location>
        <begin position="112"/>
        <end position="132"/>
    </location>
</feature>
<evidence type="ECO:0000313" key="2">
    <source>
        <dbReference type="EMBL" id="KAF3548305.1"/>
    </source>
</evidence>
<dbReference type="EMBL" id="QGKV02000832">
    <property type="protein sequence ID" value="KAF3548305.1"/>
    <property type="molecule type" value="Genomic_DNA"/>
</dbReference>
<evidence type="ECO:0008006" key="4">
    <source>
        <dbReference type="Google" id="ProtNLM"/>
    </source>
</evidence>
<feature type="compositionally biased region" description="Acidic residues" evidence="1">
    <location>
        <begin position="140"/>
        <end position="156"/>
    </location>
</feature>
<comment type="caution">
    <text evidence="2">The sequence shown here is derived from an EMBL/GenBank/DDBJ whole genome shotgun (WGS) entry which is preliminary data.</text>
</comment>
<gene>
    <name evidence="2" type="ORF">DY000_02008665</name>
</gene>
<organism evidence="2 3">
    <name type="scientific">Brassica cretica</name>
    <name type="common">Mustard</name>
    <dbReference type="NCBI Taxonomy" id="69181"/>
    <lineage>
        <taxon>Eukaryota</taxon>
        <taxon>Viridiplantae</taxon>
        <taxon>Streptophyta</taxon>
        <taxon>Embryophyta</taxon>
        <taxon>Tracheophyta</taxon>
        <taxon>Spermatophyta</taxon>
        <taxon>Magnoliopsida</taxon>
        <taxon>eudicotyledons</taxon>
        <taxon>Gunneridae</taxon>
        <taxon>Pentapetalae</taxon>
        <taxon>rosids</taxon>
        <taxon>malvids</taxon>
        <taxon>Brassicales</taxon>
        <taxon>Brassicaceae</taxon>
        <taxon>Brassiceae</taxon>
        <taxon>Brassica</taxon>
    </lineage>
</organism>
<accession>A0ABQ7C7W0</accession>
<feature type="compositionally biased region" description="Polar residues" evidence="1">
    <location>
        <begin position="75"/>
        <end position="86"/>
    </location>
</feature>
<feature type="compositionally biased region" description="Acidic residues" evidence="1">
    <location>
        <begin position="96"/>
        <end position="111"/>
    </location>
</feature>